<reference evidence="1 2" key="1">
    <citation type="submission" date="2016-04" db="EMBL/GenBank/DDBJ databases">
        <title>Genome analyses suggest a sexual origin of heterokaryosis in a supposedly ancient asexual fungus.</title>
        <authorList>
            <person name="Ropars J."/>
            <person name="Sedzielewska K."/>
            <person name="Noel J."/>
            <person name="Charron P."/>
            <person name="Farinelli L."/>
            <person name="Marton T."/>
            <person name="Kruger M."/>
            <person name="Pelin A."/>
            <person name="Brachmann A."/>
            <person name="Corradi N."/>
        </authorList>
    </citation>
    <scope>NUCLEOTIDE SEQUENCE [LARGE SCALE GENOMIC DNA]</scope>
    <source>
        <strain evidence="1 2">A5</strain>
    </source>
</reference>
<dbReference type="VEuPathDB" id="FungiDB:RhiirA1_483064"/>
<proteinExistence type="predicted"/>
<accession>A0A2N0NQ63</accession>
<comment type="caution">
    <text evidence="1">The sequence shown here is derived from an EMBL/GenBank/DDBJ whole genome shotgun (WGS) entry which is preliminary data.</text>
</comment>
<gene>
    <name evidence="1" type="ORF">RhiirA5_434377</name>
</gene>
<sequence length="71" mass="8420">MSLISLKILSQNLIKIFLKDLNYSVIPKYDILLLRNEFFDIKGTPKSYLDLMIKCWDNLPINEIINIIENY</sequence>
<evidence type="ECO:0000313" key="1">
    <source>
        <dbReference type="EMBL" id="PKB96714.1"/>
    </source>
</evidence>
<dbReference type="AlphaFoldDB" id="A0A2N0NQ63"/>
<evidence type="ECO:0000313" key="2">
    <source>
        <dbReference type="Proteomes" id="UP000232722"/>
    </source>
</evidence>
<reference evidence="1 2" key="2">
    <citation type="submission" date="2017-09" db="EMBL/GenBank/DDBJ databases">
        <title>Extensive intraspecific genome diversity in a model arbuscular mycorrhizal fungus.</title>
        <authorList>
            <person name="Chen E.C."/>
            <person name="Morin E."/>
            <person name="Beaudet D."/>
            <person name="Noel J."/>
            <person name="Ndikumana S."/>
            <person name="Charron P."/>
            <person name="St-Onge C."/>
            <person name="Giorgi J."/>
            <person name="Grigoriev I.V."/>
            <person name="Roux C."/>
            <person name="Martin F.M."/>
            <person name="Corradi N."/>
        </authorList>
    </citation>
    <scope>NUCLEOTIDE SEQUENCE [LARGE SCALE GENOMIC DNA]</scope>
    <source>
        <strain evidence="1 2">A5</strain>
    </source>
</reference>
<dbReference type="Proteomes" id="UP000232722">
    <property type="component" value="Unassembled WGS sequence"/>
</dbReference>
<evidence type="ECO:0008006" key="3">
    <source>
        <dbReference type="Google" id="ProtNLM"/>
    </source>
</evidence>
<dbReference type="EMBL" id="LLXJ01003695">
    <property type="protein sequence ID" value="PKB96714.1"/>
    <property type="molecule type" value="Genomic_DNA"/>
</dbReference>
<organism evidence="1 2">
    <name type="scientific">Rhizophagus irregularis</name>
    <dbReference type="NCBI Taxonomy" id="588596"/>
    <lineage>
        <taxon>Eukaryota</taxon>
        <taxon>Fungi</taxon>
        <taxon>Fungi incertae sedis</taxon>
        <taxon>Mucoromycota</taxon>
        <taxon>Glomeromycotina</taxon>
        <taxon>Glomeromycetes</taxon>
        <taxon>Glomerales</taxon>
        <taxon>Glomeraceae</taxon>
        <taxon>Rhizophagus</taxon>
    </lineage>
</organism>
<protein>
    <recommendedName>
        <fullName evidence="3">Serine-threonine/tyrosine-protein kinase catalytic domain-containing protein</fullName>
    </recommendedName>
</protein>
<name>A0A2N0NQ63_9GLOM</name>